<dbReference type="PATRIC" id="fig|161896.4.peg.1810"/>
<dbReference type="HOGENOM" id="CLU_036368_1_0_11"/>
<dbReference type="Gene3D" id="3.30.70.260">
    <property type="match status" value="2"/>
</dbReference>
<dbReference type="SUPFAM" id="SSF56784">
    <property type="entry name" value="HAD-like"/>
    <property type="match status" value="1"/>
</dbReference>
<evidence type="ECO:0000256" key="10">
    <source>
        <dbReference type="ARBA" id="ARBA00031693"/>
    </source>
</evidence>
<dbReference type="NCBIfam" id="TIGR01488">
    <property type="entry name" value="HAD-SF-IB"/>
    <property type="match status" value="1"/>
</dbReference>
<proteinExistence type="inferred from homology"/>
<dbReference type="KEGG" id="ccj:UL81_09250"/>
<comment type="catalytic activity">
    <reaction evidence="11">
        <text>O-phospho-L-serine + H2O = L-serine + phosphate</text>
        <dbReference type="Rhea" id="RHEA:21208"/>
        <dbReference type="ChEBI" id="CHEBI:15377"/>
        <dbReference type="ChEBI" id="CHEBI:33384"/>
        <dbReference type="ChEBI" id="CHEBI:43474"/>
        <dbReference type="ChEBI" id="CHEBI:57524"/>
        <dbReference type="EC" id="3.1.3.3"/>
    </reaction>
</comment>
<dbReference type="GO" id="GO:0005737">
    <property type="term" value="C:cytoplasm"/>
    <property type="evidence" value="ECO:0007669"/>
    <property type="project" value="TreeGrafter"/>
</dbReference>
<evidence type="ECO:0000313" key="14">
    <source>
        <dbReference type="Proteomes" id="UP000033566"/>
    </source>
</evidence>
<dbReference type="SFLD" id="SFLDG01137">
    <property type="entry name" value="C1.6.1:_Phosphoserine_Phosphat"/>
    <property type="match status" value="1"/>
</dbReference>
<keyword evidence="5" id="KW-0028">Amino-acid biosynthesis</keyword>
<dbReference type="InterPro" id="IPR036412">
    <property type="entry name" value="HAD-like_sf"/>
</dbReference>
<dbReference type="SFLD" id="SFLDS00003">
    <property type="entry name" value="Haloacid_Dehalogenase"/>
    <property type="match status" value="1"/>
</dbReference>
<evidence type="ECO:0000256" key="6">
    <source>
        <dbReference type="ARBA" id="ARBA00022723"/>
    </source>
</evidence>
<comment type="similarity">
    <text evidence="3">Belongs to the HAD-like hydrolase superfamily. SerB family.</text>
</comment>
<dbReference type="Pfam" id="PF13740">
    <property type="entry name" value="ACT_6"/>
    <property type="match status" value="1"/>
</dbReference>
<evidence type="ECO:0000256" key="2">
    <source>
        <dbReference type="ARBA" id="ARBA00005135"/>
    </source>
</evidence>
<dbReference type="PANTHER" id="PTHR43344:SF2">
    <property type="entry name" value="PHOSPHOSERINE PHOSPHATASE"/>
    <property type="match status" value="1"/>
</dbReference>
<dbReference type="Gene3D" id="3.40.50.1000">
    <property type="entry name" value="HAD superfamily/HAD-like"/>
    <property type="match status" value="1"/>
</dbReference>
<comment type="pathway">
    <text evidence="2">Amino-acid biosynthesis; L-serine biosynthesis; L-serine from 3-phospho-D-glycerate: step 3/3.</text>
</comment>
<sequence length="391" mass="42124">MTRVNTPTVITTSGPDKPGVSAAFFRVLAAHDVELIDVEQALFSGRISLSAYTQVDPDKLEAIEKGLRDTLSIYQQHVSITPDSQEHSRPRSTHVVVLLGESLAAGDVSAVAQTLANHDANIDRIRGLSTSPMTGLELYITLNDAPERLRADLADLSHQRSMDIAIEQAGLHRRSKRLVCFDCDSTLITGEVIEMLAAHADREAEVAAVTERAMRGEIDFEESLRERVKALAGLPESVIESTARDLQLTPGVRRTIETLKRMGFRVAVVSGGFIQVLEDLADDLDLDYVRANTLEVKDGQLTGNVIGQVVDREAKANFLRSFAADSGVSMAQTVAIGDGANDIDMISAAGLGIAFNAKPALREVADGAVNHPQMDSVLHLLGIPADEVADE</sequence>
<comment type="catalytic activity">
    <reaction evidence="12">
        <text>O-phospho-D-serine + H2O = D-serine + phosphate</text>
        <dbReference type="Rhea" id="RHEA:24873"/>
        <dbReference type="ChEBI" id="CHEBI:15377"/>
        <dbReference type="ChEBI" id="CHEBI:35247"/>
        <dbReference type="ChEBI" id="CHEBI:43474"/>
        <dbReference type="ChEBI" id="CHEBI:58680"/>
        <dbReference type="EC" id="3.1.3.3"/>
    </reaction>
</comment>
<dbReference type="InterPro" id="IPR023214">
    <property type="entry name" value="HAD_sf"/>
</dbReference>
<dbReference type="NCBIfam" id="TIGR00338">
    <property type="entry name" value="serB"/>
    <property type="match status" value="1"/>
</dbReference>
<dbReference type="Pfam" id="PF21086">
    <property type="entry name" value="ACT_PSP_2"/>
    <property type="match status" value="1"/>
</dbReference>
<keyword evidence="14" id="KW-1185">Reference proteome</keyword>
<evidence type="ECO:0000256" key="12">
    <source>
        <dbReference type="ARBA" id="ARBA00048523"/>
    </source>
</evidence>
<evidence type="ECO:0000256" key="4">
    <source>
        <dbReference type="ARBA" id="ARBA00012640"/>
    </source>
</evidence>
<dbReference type="CDD" id="cd04870">
    <property type="entry name" value="ACT_PSP_1"/>
    <property type="match status" value="1"/>
</dbReference>
<dbReference type="UniPathway" id="UPA00135">
    <property type="reaction ID" value="UER00198"/>
</dbReference>
<dbReference type="PROSITE" id="PS51671">
    <property type="entry name" value="ACT"/>
    <property type="match status" value="1"/>
</dbReference>
<reference evidence="13 14" key="1">
    <citation type="journal article" date="2015" name="Genome Announc.">
        <title>Complete Genome Sequence of Corynebacterium camporealensis DSM 44610, Isolated from the Milk of a Manchega Sheep with Subclinical Mastitis.</title>
        <authorList>
            <person name="Ruckert C."/>
            <person name="Albersmeier A."/>
            <person name="Winkler A."/>
            <person name="Tauch A."/>
        </authorList>
    </citation>
    <scope>NUCLEOTIDE SEQUENCE [LARGE SCALE GENOMIC DNA]</scope>
    <source>
        <strain evidence="13 14">DSM 44610</strain>
    </source>
</reference>
<dbReference type="InterPro" id="IPR004469">
    <property type="entry name" value="PSP"/>
</dbReference>
<gene>
    <name evidence="13" type="primary">serB</name>
    <name evidence="13" type="ORF">UL81_09250</name>
</gene>
<evidence type="ECO:0000256" key="7">
    <source>
        <dbReference type="ARBA" id="ARBA00022801"/>
    </source>
</evidence>
<dbReference type="Proteomes" id="UP000033566">
    <property type="component" value="Chromosome"/>
</dbReference>
<dbReference type="InterPro" id="IPR045865">
    <property type="entry name" value="ACT-like_dom_sf"/>
</dbReference>
<dbReference type="InterPro" id="IPR002912">
    <property type="entry name" value="ACT_dom"/>
</dbReference>
<dbReference type="RefSeq" id="WP_035107225.1">
    <property type="nucleotide sequence ID" value="NZ_CP011311.1"/>
</dbReference>
<dbReference type="EC" id="3.1.3.3" evidence="4"/>
<dbReference type="GO" id="GO:0006564">
    <property type="term" value="P:L-serine biosynthetic process"/>
    <property type="evidence" value="ECO:0007669"/>
    <property type="project" value="UniProtKB-KW"/>
</dbReference>
<evidence type="ECO:0000256" key="8">
    <source>
        <dbReference type="ARBA" id="ARBA00022842"/>
    </source>
</evidence>
<dbReference type="OrthoDB" id="9792539at2"/>
<evidence type="ECO:0000256" key="11">
    <source>
        <dbReference type="ARBA" id="ARBA00048138"/>
    </source>
</evidence>
<dbReference type="GO" id="GO:0000287">
    <property type="term" value="F:magnesium ion binding"/>
    <property type="evidence" value="ECO:0007669"/>
    <property type="project" value="TreeGrafter"/>
</dbReference>
<dbReference type="InterPro" id="IPR050582">
    <property type="entry name" value="HAD-like_SerB"/>
</dbReference>
<organism evidence="13 14">
    <name type="scientific">Corynebacterium camporealensis</name>
    <dbReference type="NCBI Taxonomy" id="161896"/>
    <lineage>
        <taxon>Bacteria</taxon>
        <taxon>Bacillati</taxon>
        <taxon>Actinomycetota</taxon>
        <taxon>Actinomycetes</taxon>
        <taxon>Mycobacteriales</taxon>
        <taxon>Corynebacteriaceae</taxon>
        <taxon>Corynebacterium</taxon>
    </lineage>
</organism>
<keyword evidence="8" id="KW-0460">Magnesium</keyword>
<dbReference type="Pfam" id="PF12710">
    <property type="entry name" value="HAD"/>
    <property type="match status" value="1"/>
</dbReference>
<dbReference type="STRING" id="161896.UL81_09250"/>
<dbReference type="CDD" id="cd07500">
    <property type="entry name" value="HAD_PSP"/>
    <property type="match status" value="1"/>
</dbReference>
<dbReference type="SFLD" id="SFLDF00029">
    <property type="entry name" value="phosphoserine_phosphatase"/>
    <property type="match status" value="1"/>
</dbReference>
<evidence type="ECO:0000313" key="13">
    <source>
        <dbReference type="EMBL" id="AKE39794.1"/>
    </source>
</evidence>
<evidence type="ECO:0000256" key="1">
    <source>
        <dbReference type="ARBA" id="ARBA00001946"/>
    </source>
</evidence>
<evidence type="ECO:0000256" key="3">
    <source>
        <dbReference type="ARBA" id="ARBA00009184"/>
    </source>
</evidence>
<dbReference type="InterPro" id="IPR049148">
    <property type="entry name" value="PSP_ACT"/>
</dbReference>
<dbReference type="GO" id="GO:0036424">
    <property type="term" value="F:L-phosphoserine phosphatase activity"/>
    <property type="evidence" value="ECO:0007669"/>
    <property type="project" value="InterPro"/>
</dbReference>
<keyword evidence="9" id="KW-0718">Serine biosynthesis</keyword>
<evidence type="ECO:0000256" key="5">
    <source>
        <dbReference type="ARBA" id="ARBA00022605"/>
    </source>
</evidence>
<keyword evidence="6" id="KW-0479">Metal-binding</keyword>
<dbReference type="EMBL" id="CP011311">
    <property type="protein sequence ID" value="AKE39794.1"/>
    <property type="molecule type" value="Genomic_DNA"/>
</dbReference>
<accession>A0A0F6TBD1</accession>
<evidence type="ECO:0000256" key="9">
    <source>
        <dbReference type="ARBA" id="ARBA00023299"/>
    </source>
</evidence>
<dbReference type="SFLD" id="SFLDG01136">
    <property type="entry name" value="C1.6:_Phosphoserine_Phosphatas"/>
    <property type="match status" value="1"/>
</dbReference>
<dbReference type="PANTHER" id="PTHR43344">
    <property type="entry name" value="PHOSPHOSERINE PHOSPHATASE"/>
    <property type="match status" value="1"/>
</dbReference>
<keyword evidence="7 13" id="KW-0378">Hydrolase</keyword>
<name>A0A0F6TBD1_9CORY</name>
<comment type="cofactor">
    <cofactor evidence="1">
        <name>Mg(2+)</name>
        <dbReference type="ChEBI" id="CHEBI:18420"/>
    </cofactor>
</comment>
<dbReference type="AlphaFoldDB" id="A0A0F6TBD1"/>
<dbReference type="SUPFAM" id="SSF55021">
    <property type="entry name" value="ACT-like"/>
    <property type="match status" value="2"/>
</dbReference>
<protein>
    <recommendedName>
        <fullName evidence="4">phosphoserine phosphatase</fullName>
        <ecNumber evidence="4">3.1.3.3</ecNumber>
    </recommendedName>
    <alternativeName>
        <fullName evidence="10">O-phosphoserine phosphohydrolase</fullName>
    </alternativeName>
</protein>